<feature type="chain" id="PRO_5003279249" description="Secreted protein" evidence="1">
    <location>
        <begin position="23"/>
        <end position="165"/>
    </location>
</feature>
<sequence length="165" mass="18070">MTNMKKLMLTSALALCAPAAFAAPAAGKVSCTPEQTGVGGMVNTTVCEVKGASLDEAYRALYHTKNKHIKSYLHDLKLPAKLPAKSTKLLVPSGGTRDCGSKTKVDGKWVDDVADPKMELNITRRPDQVRILAQEVDNCVEVENFVITFKRVGKNVKMVYEWHHA</sequence>
<dbReference type="HOGENOM" id="CLU_1609058_0_0_4"/>
<keyword evidence="3" id="KW-1185">Reference proteome</keyword>
<evidence type="ECO:0000313" key="3">
    <source>
        <dbReference type="Proteomes" id="UP000004105"/>
    </source>
</evidence>
<dbReference type="AlphaFoldDB" id="F2B9Y0"/>
<keyword evidence="1" id="KW-0732">Signal</keyword>
<reference evidence="2 3" key="1">
    <citation type="submission" date="2011-02" db="EMBL/GenBank/DDBJ databases">
        <authorList>
            <person name="Muzny D."/>
            <person name="Qin X."/>
            <person name="Deng J."/>
            <person name="Jiang H."/>
            <person name="Liu Y."/>
            <person name="Qu J."/>
            <person name="Song X.-Z."/>
            <person name="Zhang L."/>
            <person name="Thornton R."/>
            <person name="Coyle M."/>
            <person name="Francisco L."/>
            <person name="Jackson L."/>
            <person name="Javaid M."/>
            <person name="Korchina V."/>
            <person name="Kovar C."/>
            <person name="Mata R."/>
            <person name="Mathew T."/>
            <person name="Ngo R."/>
            <person name="Nguyen L."/>
            <person name="Nguyen N."/>
            <person name="Okwuonu G."/>
            <person name="Ongeri F."/>
            <person name="Pham C."/>
            <person name="Simmons D."/>
            <person name="Wilczek-Boney K."/>
            <person name="Hale W."/>
            <person name="Jakkamsetti A."/>
            <person name="Pham P."/>
            <person name="Ruth R."/>
            <person name="San Lucas F."/>
            <person name="Warren J."/>
            <person name="Zhang J."/>
            <person name="Zhao Z."/>
            <person name="Zhou C."/>
            <person name="Zhu D."/>
            <person name="Lee S."/>
            <person name="Bess C."/>
            <person name="Blankenburg K."/>
            <person name="Forbes L."/>
            <person name="Fu Q."/>
            <person name="Gubbala S."/>
            <person name="Hirani K."/>
            <person name="Jayaseelan J.C."/>
            <person name="Lara F."/>
            <person name="Munidasa M."/>
            <person name="Palculict T."/>
            <person name="Patil S."/>
            <person name="Pu L.-L."/>
            <person name="Saada N."/>
            <person name="Tang L."/>
            <person name="Weissenberger G."/>
            <person name="Zhu Y."/>
            <person name="Hemphill L."/>
            <person name="Shang Y."/>
            <person name="Youmans B."/>
            <person name="Ayvaz T."/>
            <person name="Ross M."/>
            <person name="Santibanez J."/>
            <person name="Aqrawi P."/>
            <person name="Gross S."/>
            <person name="Joshi V."/>
            <person name="Fowler G."/>
            <person name="Nazareth L."/>
            <person name="Reid J."/>
            <person name="Worley K."/>
            <person name="Petrosino J."/>
            <person name="Highlander S."/>
            <person name="Gibbs R."/>
        </authorList>
    </citation>
    <scope>NUCLEOTIDE SEQUENCE [LARGE SCALE GENOMIC DNA]</scope>
    <source>
        <strain evidence="2 3">ATCC BAA-1200</strain>
    </source>
</reference>
<name>F2B9Y0_9NEIS</name>
<dbReference type="EMBL" id="AFAY01000010">
    <property type="protein sequence ID" value="EGF11770.1"/>
    <property type="molecule type" value="Genomic_DNA"/>
</dbReference>
<feature type="signal peptide" evidence="1">
    <location>
        <begin position="1"/>
        <end position="22"/>
    </location>
</feature>
<accession>F2B9Y0</accession>
<dbReference type="Proteomes" id="UP000004105">
    <property type="component" value="Unassembled WGS sequence"/>
</dbReference>
<evidence type="ECO:0008006" key="4">
    <source>
        <dbReference type="Google" id="ProtNLM"/>
    </source>
</evidence>
<evidence type="ECO:0000256" key="1">
    <source>
        <dbReference type="SAM" id="SignalP"/>
    </source>
</evidence>
<gene>
    <name evidence="2" type="ORF">HMPREF9123_0579</name>
</gene>
<evidence type="ECO:0000313" key="2">
    <source>
        <dbReference type="EMBL" id="EGF11770.1"/>
    </source>
</evidence>
<protein>
    <recommendedName>
        <fullName evidence="4">Secreted protein</fullName>
    </recommendedName>
</protein>
<proteinExistence type="predicted"/>
<comment type="caution">
    <text evidence="2">The sequence shown here is derived from an EMBL/GenBank/DDBJ whole genome shotgun (WGS) entry which is preliminary data.</text>
</comment>
<organism evidence="2 3">
    <name type="scientific">Neisseria bacilliformis ATCC BAA-1200</name>
    <dbReference type="NCBI Taxonomy" id="888742"/>
    <lineage>
        <taxon>Bacteria</taxon>
        <taxon>Pseudomonadati</taxon>
        <taxon>Pseudomonadota</taxon>
        <taxon>Betaproteobacteria</taxon>
        <taxon>Neisseriales</taxon>
        <taxon>Neisseriaceae</taxon>
        <taxon>Neisseria</taxon>
    </lineage>
</organism>